<organism evidence="1">
    <name type="scientific">Candidatus Kentrum sp. SD</name>
    <dbReference type="NCBI Taxonomy" id="2126332"/>
    <lineage>
        <taxon>Bacteria</taxon>
        <taxon>Pseudomonadati</taxon>
        <taxon>Pseudomonadota</taxon>
        <taxon>Gammaproteobacteria</taxon>
        <taxon>Candidatus Kentrum</taxon>
    </lineage>
</organism>
<evidence type="ECO:0000313" key="1">
    <source>
        <dbReference type="EMBL" id="VFK43454.1"/>
    </source>
</evidence>
<protein>
    <submittedName>
        <fullName evidence="1">Uncharacterized protein</fullName>
    </submittedName>
</protein>
<reference evidence="1" key="1">
    <citation type="submission" date="2019-02" db="EMBL/GenBank/DDBJ databases">
        <authorList>
            <person name="Gruber-Vodicka R. H."/>
            <person name="Seah K. B. B."/>
        </authorList>
    </citation>
    <scope>NUCLEOTIDE SEQUENCE</scope>
    <source>
        <strain evidence="2">BECK_S1320</strain>
        <strain evidence="1">BECK_S1321</strain>
    </source>
</reference>
<accession>A0A450YPI2</accession>
<sequence length="87" mass="9751">MDTLVLPQLAITKVYPFVRSTGAPLYQPECTVAIPSTTSCLVGLRQSLAKNVPEKNKISGTSTHIHYKDIRSRICAEFVFRFLRNVI</sequence>
<dbReference type="EMBL" id="CAADFR010000147">
    <property type="protein sequence ID" value="VFK43454.1"/>
    <property type="molecule type" value="Genomic_DNA"/>
</dbReference>
<gene>
    <name evidence="2" type="ORF">BECKSD772E_GA0070983_104720</name>
    <name evidence="1" type="ORF">BECKSD772F_GA0070984_11472</name>
</gene>
<proteinExistence type="predicted"/>
<dbReference type="AlphaFoldDB" id="A0A450YPI2"/>
<name>A0A450YPI2_9GAMM</name>
<evidence type="ECO:0000313" key="2">
    <source>
        <dbReference type="EMBL" id="VFK45064.1"/>
    </source>
</evidence>
<dbReference type="EMBL" id="CAADFU010000047">
    <property type="protein sequence ID" value="VFK45064.1"/>
    <property type="molecule type" value="Genomic_DNA"/>
</dbReference>